<evidence type="ECO:0000256" key="10">
    <source>
        <dbReference type="ARBA" id="ARBA00023303"/>
    </source>
</evidence>
<keyword evidence="15" id="KW-1185">Reference proteome</keyword>
<evidence type="ECO:0000313" key="14">
    <source>
        <dbReference type="EMBL" id="KAL3308025.1"/>
    </source>
</evidence>
<evidence type="ECO:0000256" key="12">
    <source>
        <dbReference type="SAM" id="Coils"/>
    </source>
</evidence>
<dbReference type="Pfam" id="PF00858">
    <property type="entry name" value="ASC"/>
    <property type="match status" value="1"/>
</dbReference>
<evidence type="ECO:0000256" key="5">
    <source>
        <dbReference type="ARBA" id="ARBA00022989"/>
    </source>
</evidence>
<evidence type="ECO:0000256" key="7">
    <source>
        <dbReference type="ARBA" id="ARBA00023065"/>
    </source>
</evidence>
<keyword evidence="5 13" id="KW-1133">Transmembrane helix</keyword>
<evidence type="ECO:0000256" key="4">
    <source>
        <dbReference type="ARBA" id="ARBA00022692"/>
    </source>
</evidence>
<feature type="coiled-coil region" evidence="12">
    <location>
        <begin position="40"/>
        <end position="74"/>
    </location>
</feature>
<comment type="subcellular location">
    <subcellularLocation>
        <location evidence="1">Membrane</location>
        <topology evidence="1">Multi-pass membrane protein</topology>
    </subcellularLocation>
</comment>
<gene>
    <name evidence="14" type="ORF">Ciccas_013451</name>
</gene>
<comment type="caution">
    <text evidence="14">The sequence shown here is derived from an EMBL/GenBank/DDBJ whole genome shotgun (WGS) entry which is preliminary data.</text>
</comment>
<dbReference type="EMBL" id="JBJKFK010006008">
    <property type="protein sequence ID" value="KAL3308025.1"/>
    <property type="molecule type" value="Genomic_DNA"/>
</dbReference>
<evidence type="ECO:0000256" key="13">
    <source>
        <dbReference type="SAM" id="Phobius"/>
    </source>
</evidence>
<dbReference type="InterPro" id="IPR001873">
    <property type="entry name" value="ENaC"/>
</dbReference>
<feature type="transmembrane region" description="Helical" evidence="13">
    <location>
        <begin position="114"/>
        <end position="140"/>
    </location>
</feature>
<dbReference type="GO" id="GO:0005272">
    <property type="term" value="F:sodium channel activity"/>
    <property type="evidence" value="ECO:0007669"/>
    <property type="project" value="UniProtKB-KW"/>
</dbReference>
<keyword evidence="9 11" id="KW-0739">Sodium transport</keyword>
<keyword evidence="2 11" id="KW-0813">Transport</keyword>
<organism evidence="14 15">
    <name type="scientific">Cichlidogyrus casuarinus</name>
    <dbReference type="NCBI Taxonomy" id="1844966"/>
    <lineage>
        <taxon>Eukaryota</taxon>
        <taxon>Metazoa</taxon>
        <taxon>Spiralia</taxon>
        <taxon>Lophotrochozoa</taxon>
        <taxon>Platyhelminthes</taxon>
        <taxon>Monogenea</taxon>
        <taxon>Monopisthocotylea</taxon>
        <taxon>Dactylogyridea</taxon>
        <taxon>Ancyrocephalidae</taxon>
        <taxon>Cichlidogyrus</taxon>
    </lineage>
</organism>
<evidence type="ECO:0000256" key="8">
    <source>
        <dbReference type="ARBA" id="ARBA00023136"/>
    </source>
</evidence>
<protein>
    <submittedName>
        <fullName evidence="14">Uncharacterized protein</fullName>
    </submittedName>
</protein>
<keyword evidence="7 11" id="KW-0406">Ion transport</keyword>
<keyword evidence="8 13" id="KW-0472">Membrane</keyword>
<evidence type="ECO:0000256" key="2">
    <source>
        <dbReference type="ARBA" id="ARBA00022448"/>
    </source>
</evidence>
<dbReference type="Gene3D" id="1.10.287.770">
    <property type="entry name" value="YojJ-like"/>
    <property type="match status" value="1"/>
</dbReference>
<keyword evidence="10 11" id="KW-0407">Ion channel</keyword>
<name>A0ABD2PKP2_9PLAT</name>
<evidence type="ECO:0000313" key="15">
    <source>
        <dbReference type="Proteomes" id="UP001626550"/>
    </source>
</evidence>
<sequence>MRTECRECVERCERYSYEKSLSVTSWKPWKANIHVYSKFLNSFEEGLAKLRQTLEEDNENLREYLKLAENLSSSTEYKDSVRKDLAVDLSHENAYTMISLHRRMSVTHIREERLVIDIFILISRVGGLFSLTIGLSAAFLVEMIELIYLACQSKRTPPAPLAEDGAFITTV</sequence>
<accession>A0ABD2PKP2</accession>
<dbReference type="AlphaFoldDB" id="A0ABD2PKP2"/>
<proteinExistence type="inferred from homology"/>
<keyword evidence="6" id="KW-0915">Sodium</keyword>
<dbReference type="GO" id="GO:0016020">
    <property type="term" value="C:membrane"/>
    <property type="evidence" value="ECO:0007669"/>
    <property type="project" value="UniProtKB-SubCell"/>
</dbReference>
<evidence type="ECO:0000256" key="3">
    <source>
        <dbReference type="ARBA" id="ARBA00022461"/>
    </source>
</evidence>
<comment type="similarity">
    <text evidence="11">Belongs to the amiloride-sensitive sodium channel (TC 1.A.6) family.</text>
</comment>
<keyword evidence="3 11" id="KW-0894">Sodium channel</keyword>
<evidence type="ECO:0000256" key="11">
    <source>
        <dbReference type="RuleBase" id="RU000679"/>
    </source>
</evidence>
<evidence type="ECO:0000256" key="9">
    <source>
        <dbReference type="ARBA" id="ARBA00023201"/>
    </source>
</evidence>
<keyword evidence="4 11" id="KW-0812">Transmembrane</keyword>
<evidence type="ECO:0000256" key="6">
    <source>
        <dbReference type="ARBA" id="ARBA00023053"/>
    </source>
</evidence>
<reference evidence="14 15" key="1">
    <citation type="submission" date="2024-11" db="EMBL/GenBank/DDBJ databases">
        <title>Adaptive evolution of stress response genes in parasites aligns with host niche diversity.</title>
        <authorList>
            <person name="Hahn C."/>
            <person name="Resl P."/>
        </authorList>
    </citation>
    <scope>NUCLEOTIDE SEQUENCE [LARGE SCALE GENOMIC DNA]</scope>
    <source>
        <strain evidence="14">EGGRZ-B1_66</strain>
        <tissue evidence="14">Body</tissue>
    </source>
</reference>
<evidence type="ECO:0000256" key="1">
    <source>
        <dbReference type="ARBA" id="ARBA00004141"/>
    </source>
</evidence>
<keyword evidence="12" id="KW-0175">Coiled coil</keyword>
<dbReference type="Proteomes" id="UP001626550">
    <property type="component" value="Unassembled WGS sequence"/>
</dbReference>